<evidence type="ECO:0000256" key="1">
    <source>
        <dbReference type="ARBA" id="ARBA00022723"/>
    </source>
</evidence>
<keyword evidence="2" id="KW-0862">Zinc</keyword>
<keyword evidence="4" id="KW-0804">Transcription</keyword>
<keyword evidence="3" id="KW-0805">Transcription regulation</keyword>
<protein>
    <submittedName>
        <fullName evidence="6">Uncharacterized protein</fullName>
    </submittedName>
</protein>
<reference evidence="6" key="1">
    <citation type="submission" date="2023-01" db="EMBL/GenBank/DDBJ databases">
        <authorList>
            <person name="Piombo E."/>
        </authorList>
    </citation>
    <scope>NUCLEOTIDE SEQUENCE</scope>
</reference>
<dbReference type="Proteomes" id="UP001160390">
    <property type="component" value="Unassembled WGS sequence"/>
</dbReference>
<dbReference type="PANTHER" id="PTHR47660">
    <property type="entry name" value="TRANSCRIPTION FACTOR WITH C2H2 AND ZN(2)-CYS(6) DNA BINDING DOMAIN (EUROFUNG)-RELATED-RELATED"/>
    <property type="match status" value="1"/>
</dbReference>
<keyword evidence="1" id="KW-0479">Metal-binding</keyword>
<dbReference type="AlphaFoldDB" id="A0AA35PTZ5"/>
<comment type="caution">
    <text evidence="6">The sequence shown here is derived from an EMBL/GenBank/DDBJ whole genome shotgun (WGS) entry which is preliminary data.</text>
</comment>
<accession>A0AA35PTZ5</accession>
<evidence type="ECO:0000313" key="6">
    <source>
        <dbReference type="EMBL" id="CAI6027568.1"/>
    </source>
</evidence>
<evidence type="ECO:0000256" key="3">
    <source>
        <dbReference type="ARBA" id="ARBA00023015"/>
    </source>
</evidence>
<evidence type="ECO:0000313" key="7">
    <source>
        <dbReference type="Proteomes" id="UP001160390"/>
    </source>
</evidence>
<evidence type="ECO:0000256" key="5">
    <source>
        <dbReference type="ARBA" id="ARBA00023242"/>
    </source>
</evidence>
<organism evidence="6 7">
    <name type="scientific">Clonostachys chloroleuca</name>
    <dbReference type="NCBI Taxonomy" id="1926264"/>
    <lineage>
        <taxon>Eukaryota</taxon>
        <taxon>Fungi</taxon>
        <taxon>Dikarya</taxon>
        <taxon>Ascomycota</taxon>
        <taxon>Pezizomycotina</taxon>
        <taxon>Sordariomycetes</taxon>
        <taxon>Hypocreomycetidae</taxon>
        <taxon>Hypocreales</taxon>
        <taxon>Bionectriaceae</taxon>
        <taxon>Clonostachys</taxon>
    </lineage>
</organism>
<sequence>MSYQRSSLTTLCHRRMATRTRPRDNKRPLTADNMRWENWVAIQSDYWFIYSVWLFECLTQIFFDIRPRMNIEDIDVPLPEQGSLWGAVNRSDWESFLEKQSGGQASGDSLKKILYDADVMQQVMLETDGLLRILIMVTLFVEESTELHRTKSRLAERILNPSVLARTRNPTQQFLERGIPLRLQNLIKDMDADFNLLQPKLSVSPFGGDLSGMEACLYHEIQIIRHVRLQGLYALTGWQASKADVNIAERDFTLWLNGDKPTVRKCLWHAATIFSTLYSRRHMTLWEPLCFLNGALFIWAYLMYADGKEIQAASAENALESQKALRLDRLKHEDERDTWVEHGFNGNIHVTGIGNLLTRV</sequence>
<name>A0AA35PTZ5_9HYPO</name>
<dbReference type="EMBL" id="CABFNP030000467">
    <property type="protein sequence ID" value="CAI6027568.1"/>
    <property type="molecule type" value="Genomic_DNA"/>
</dbReference>
<evidence type="ECO:0000256" key="2">
    <source>
        <dbReference type="ARBA" id="ARBA00022833"/>
    </source>
</evidence>
<dbReference type="GO" id="GO:0046872">
    <property type="term" value="F:metal ion binding"/>
    <property type="evidence" value="ECO:0007669"/>
    <property type="project" value="UniProtKB-KW"/>
</dbReference>
<gene>
    <name evidence="6" type="ORF">CCHLO57077_00018665</name>
</gene>
<dbReference type="PANTHER" id="PTHR47660:SF2">
    <property type="entry name" value="TRANSCRIPTION FACTOR WITH C2H2 AND ZN(2)-CYS(6) DNA BINDING DOMAIN (EUROFUNG)"/>
    <property type="match status" value="1"/>
</dbReference>
<proteinExistence type="predicted"/>
<keyword evidence="5" id="KW-0539">Nucleus</keyword>
<keyword evidence="7" id="KW-1185">Reference proteome</keyword>
<evidence type="ECO:0000256" key="4">
    <source>
        <dbReference type="ARBA" id="ARBA00023163"/>
    </source>
</evidence>